<organism evidence="1 2">
    <name type="scientific">Cetraspora pellucida</name>
    <dbReference type="NCBI Taxonomy" id="1433469"/>
    <lineage>
        <taxon>Eukaryota</taxon>
        <taxon>Fungi</taxon>
        <taxon>Fungi incertae sedis</taxon>
        <taxon>Mucoromycota</taxon>
        <taxon>Glomeromycotina</taxon>
        <taxon>Glomeromycetes</taxon>
        <taxon>Diversisporales</taxon>
        <taxon>Gigasporaceae</taxon>
        <taxon>Cetraspora</taxon>
    </lineage>
</organism>
<gene>
    <name evidence="1" type="ORF">SPELUC_LOCUS4327</name>
</gene>
<feature type="non-terminal residue" evidence="1">
    <location>
        <position position="380"/>
    </location>
</feature>
<name>A0ACA9LGW1_9GLOM</name>
<evidence type="ECO:0000313" key="2">
    <source>
        <dbReference type="Proteomes" id="UP000789366"/>
    </source>
</evidence>
<keyword evidence="2" id="KW-1185">Reference proteome</keyword>
<dbReference type="Proteomes" id="UP000789366">
    <property type="component" value="Unassembled WGS sequence"/>
</dbReference>
<evidence type="ECO:0000313" key="1">
    <source>
        <dbReference type="EMBL" id="CAG8530131.1"/>
    </source>
</evidence>
<proteinExistence type="predicted"/>
<protein>
    <submittedName>
        <fullName evidence="1">5541_t:CDS:1</fullName>
    </submittedName>
</protein>
<dbReference type="EMBL" id="CAJVPW010003824">
    <property type="protein sequence ID" value="CAG8530131.1"/>
    <property type="molecule type" value="Genomic_DNA"/>
</dbReference>
<reference evidence="1" key="1">
    <citation type="submission" date="2021-06" db="EMBL/GenBank/DDBJ databases">
        <authorList>
            <person name="Kallberg Y."/>
            <person name="Tangrot J."/>
            <person name="Rosling A."/>
        </authorList>
    </citation>
    <scope>NUCLEOTIDE SEQUENCE</scope>
    <source>
        <strain evidence="1">28 12/20/2015</strain>
    </source>
</reference>
<accession>A0ACA9LGW1</accession>
<comment type="caution">
    <text evidence="1">The sequence shown here is derived from an EMBL/GenBank/DDBJ whole genome shotgun (WGS) entry which is preliminary data.</text>
</comment>
<sequence length="380" mass="43251">MSHLLDSDMPRGDANRYHLKIGPGYNLRNILKLQNSSTTKFLKCSCLPLSPCLKPTPPKTKRELLCSSTTQSQNDGTRKPGKCDKKLFNFYLMLTSNKKVYMAKLAEQAERYDEMVSYMKDVAKLGVELTVEERNLLSVAYKNVIGARRASWRIISSIEQKEENKGNETQVQKIKAYRQKVETELSEVCSDILAVLDEHLIPAAEAGESKVFYYKMKGDYHRYLAEFASGERRKEAATQAHEAYKHATDIAQTDLAPTHPIRLGLALNFSVFYYEILNSPDRACHLAKQAFDDAIAELDTLSEESYKDSTLIMQLLRDNLTLWTSDLQDEGEKPEEAKQEVETEDPNIVSLECYFFDGFYVLHNEISIPGVLFIQRCGVL</sequence>